<protein>
    <submittedName>
        <fullName evidence="1">Uncharacterized protein</fullName>
    </submittedName>
</protein>
<organism evidence="1">
    <name type="scientific">marine sediment metagenome</name>
    <dbReference type="NCBI Taxonomy" id="412755"/>
    <lineage>
        <taxon>unclassified sequences</taxon>
        <taxon>metagenomes</taxon>
        <taxon>ecological metagenomes</taxon>
    </lineage>
</organism>
<dbReference type="EMBL" id="LAZR01017130">
    <property type="protein sequence ID" value="KKM01676.1"/>
    <property type="molecule type" value="Genomic_DNA"/>
</dbReference>
<proteinExistence type="predicted"/>
<comment type="caution">
    <text evidence="1">The sequence shown here is derived from an EMBL/GenBank/DDBJ whole genome shotgun (WGS) entry which is preliminary data.</text>
</comment>
<reference evidence="1" key="1">
    <citation type="journal article" date="2015" name="Nature">
        <title>Complex archaea that bridge the gap between prokaryotes and eukaryotes.</title>
        <authorList>
            <person name="Spang A."/>
            <person name="Saw J.H."/>
            <person name="Jorgensen S.L."/>
            <person name="Zaremba-Niedzwiedzka K."/>
            <person name="Martijn J."/>
            <person name="Lind A.E."/>
            <person name="van Eijk R."/>
            <person name="Schleper C."/>
            <person name="Guy L."/>
            <person name="Ettema T.J."/>
        </authorList>
    </citation>
    <scope>NUCLEOTIDE SEQUENCE</scope>
</reference>
<gene>
    <name evidence="1" type="ORF">LCGC14_1792020</name>
</gene>
<accession>A0A0F9J713</accession>
<dbReference type="AlphaFoldDB" id="A0A0F9J713"/>
<sequence length="151" mass="16138">MPNKGKTTATPPAKVLCTYCGKTITKGKTIAAGHGARCAAMQQQFTPAKLQKHYAKISVAVAPQGFITVGNLHKTIVAKKHNVPGLTIAKMVKGFGTDRASKPPVHPIMQVYYLPNRHRVINGWLATTPGLQAMATGNFDNAPTPPKVQTI</sequence>
<name>A0A0F9J713_9ZZZZ</name>
<evidence type="ECO:0000313" key="1">
    <source>
        <dbReference type="EMBL" id="KKM01676.1"/>
    </source>
</evidence>